<evidence type="ECO:0000256" key="1">
    <source>
        <dbReference type="SAM" id="Phobius"/>
    </source>
</evidence>
<proteinExistence type="predicted"/>
<dbReference type="AlphaFoldDB" id="D4D2T3"/>
<evidence type="ECO:0008006" key="4">
    <source>
        <dbReference type="Google" id="ProtNLM"/>
    </source>
</evidence>
<dbReference type="GeneID" id="9579648"/>
<keyword evidence="1" id="KW-1133">Transmembrane helix</keyword>
<name>D4D2T3_TRIVH</name>
<keyword evidence="1" id="KW-0472">Membrane</keyword>
<organism evidence="2 3">
    <name type="scientific">Trichophyton verrucosum (strain HKI 0517)</name>
    <dbReference type="NCBI Taxonomy" id="663202"/>
    <lineage>
        <taxon>Eukaryota</taxon>
        <taxon>Fungi</taxon>
        <taxon>Dikarya</taxon>
        <taxon>Ascomycota</taxon>
        <taxon>Pezizomycotina</taxon>
        <taxon>Eurotiomycetes</taxon>
        <taxon>Eurotiomycetidae</taxon>
        <taxon>Onygenales</taxon>
        <taxon>Arthrodermataceae</taxon>
        <taxon>Trichophyton</taxon>
    </lineage>
</organism>
<accession>D4D2T3</accession>
<comment type="caution">
    <text evidence="2">The sequence shown here is derived from an EMBL/GenBank/DDBJ whole genome shotgun (WGS) entry which is preliminary data.</text>
</comment>
<dbReference type="EMBL" id="ACYE01000077">
    <property type="protein sequence ID" value="EFE43815.1"/>
    <property type="molecule type" value="Genomic_DNA"/>
</dbReference>
<protein>
    <recommendedName>
        <fullName evidence="4">Transmembrane protein</fullName>
    </recommendedName>
</protein>
<evidence type="ECO:0000313" key="3">
    <source>
        <dbReference type="Proteomes" id="UP000008383"/>
    </source>
</evidence>
<dbReference type="KEGG" id="tve:TRV_01389"/>
<feature type="transmembrane region" description="Helical" evidence="1">
    <location>
        <begin position="66"/>
        <end position="83"/>
    </location>
</feature>
<dbReference type="Proteomes" id="UP000008383">
    <property type="component" value="Unassembled WGS sequence"/>
</dbReference>
<evidence type="ECO:0000313" key="2">
    <source>
        <dbReference type="EMBL" id="EFE43815.1"/>
    </source>
</evidence>
<dbReference type="RefSeq" id="XP_003024426.1">
    <property type="nucleotide sequence ID" value="XM_003024380.1"/>
</dbReference>
<keyword evidence="1" id="KW-0812">Transmembrane</keyword>
<gene>
    <name evidence="2" type="ORF">TRV_01389</name>
</gene>
<keyword evidence="3" id="KW-1185">Reference proteome</keyword>
<feature type="transmembrane region" description="Helical" evidence="1">
    <location>
        <begin position="38"/>
        <end position="60"/>
    </location>
</feature>
<reference evidence="3" key="1">
    <citation type="journal article" date="2011" name="Genome Biol.">
        <title>Comparative and functional genomics provide insights into the pathogenicity of dermatophytic fungi.</title>
        <authorList>
            <person name="Burmester A."/>
            <person name="Shelest E."/>
            <person name="Gloeckner G."/>
            <person name="Heddergott C."/>
            <person name="Schindler S."/>
            <person name="Staib P."/>
            <person name="Heidel A."/>
            <person name="Felder M."/>
            <person name="Petzold A."/>
            <person name="Szafranski K."/>
            <person name="Feuermann M."/>
            <person name="Pedruzzi I."/>
            <person name="Priebe S."/>
            <person name="Groth M."/>
            <person name="Winkler R."/>
            <person name="Li W."/>
            <person name="Kniemeyer O."/>
            <person name="Schroeckh V."/>
            <person name="Hertweck C."/>
            <person name="Hube B."/>
            <person name="White T.C."/>
            <person name="Platzer M."/>
            <person name="Guthke R."/>
            <person name="Heitman J."/>
            <person name="Woestemeyer J."/>
            <person name="Zipfel P.F."/>
            <person name="Monod M."/>
            <person name="Brakhage A.A."/>
        </authorList>
    </citation>
    <scope>NUCLEOTIDE SEQUENCE [LARGE SCALE GENOMIC DNA]</scope>
    <source>
        <strain evidence="3">HKI 0517</strain>
    </source>
</reference>
<sequence>MDGQRNARQPAQADFNNCLLTGLVDLSTSFRGCWFNSVVFLIHLPELTALIRILVFAHLFSSVSSSSSSSSCLFVFFVSLFFLSRAEKKPRAT</sequence>
<dbReference type="HOGENOM" id="CLU_2401270_0_0_1"/>